<dbReference type="SUPFAM" id="SSF52540">
    <property type="entry name" value="P-loop containing nucleoside triphosphate hydrolases"/>
    <property type="match status" value="1"/>
</dbReference>
<gene>
    <name evidence="1" type="ORF">GCM10017783_11610</name>
</gene>
<dbReference type="Proteomes" id="UP000632154">
    <property type="component" value="Unassembled WGS sequence"/>
</dbReference>
<comment type="caution">
    <text evidence="1">The sequence shown here is derived from an EMBL/GenBank/DDBJ whole genome shotgun (WGS) entry which is preliminary data.</text>
</comment>
<evidence type="ECO:0000313" key="1">
    <source>
        <dbReference type="EMBL" id="GHG01080.1"/>
    </source>
</evidence>
<keyword evidence="2" id="KW-1185">Reference proteome</keyword>
<proteinExistence type="predicted"/>
<dbReference type="Gene3D" id="3.40.50.300">
    <property type="entry name" value="P-loop containing nucleotide triphosphate hydrolases"/>
    <property type="match status" value="1"/>
</dbReference>
<name>A0ABQ3K344_9DEIO</name>
<dbReference type="InterPro" id="IPR027417">
    <property type="entry name" value="P-loop_NTPase"/>
</dbReference>
<reference evidence="2" key="1">
    <citation type="journal article" date="2019" name="Int. J. Syst. Evol. Microbiol.">
        <title>The Global Catalogue of Microorganisms (GCM) 10K type strain sequencing project: providing services to taxonomists for standard genome sequencing and annotation.</title>
        <authorList>
            <consortium name="The Broad Institute Genomics Platform"/>
            <consortium name="The Broad Institute Genome Sequencing Center for Infectious Disease"/>
            <person name="Wu L."/>
            <person name="Ma J."/>
        </authorList>
    </citation>
    <scope>NUCLEOTIDE SEQUENCE [LARGE SCALE GENOMIC DNA]</scope>
    <source>
        <strain evidence="2">CGMCC 1.18439</strain>
    </source>
</reference>
<organism evidence="1 2">
    <name type="scientific">Deinococcus piscis</name>
    <dbReference type="NCBI Taxonomy" id="394230"/>
    <lineage>
        <taxon>Bacteria</taxon>
        <taxon>Thermotogati</taxon>
        <taxon>Deinococcota</taxon>
        <taxon>Deinococci</taxon>
        <taxon>Deinococcales</taxon>
        <taxon>Deinococcaceae</taxon>
        <taxon>Deinococcus</taxon>
    </lineage>
</organism>
<sequence>MPAAWHGGGWAKGYAGSMHPILWINGPFGVGKTQAAYALAQRLPGSFVCDPEQLGFALQRMTPPLLRGDFQDIPLWRSGTREAAPYTAAAQSSSP</sequence>
<dbReference type="EMBL" id="BNAL01000011">
    <property type="protein sequence ID" value="GHG01080.1"/>
    <property type="molecule type" value="Genomic_DNA"/>
</dbReference>
<accession>A0ABQ3K344</accession>
<evidence type="ECO:0000313" key="2">
    <source>
        <dbReference type="Proteomes" id="UP000632154"/>
    </source>
</evidence>
<protein>
    <submittedName>
        <fullName evidence="1">Uncharacterized protein</fullName>
    </submittedName>
</protein>